<dbReference type="RefSeq" id="WP_189895118.1">
    <property type="nucleotide sequence ID" value="NZ_BMVN01000104.1"/>
</dbReference>
<gene>
    <name evidence="1" type="ORF">GCM10010345_92020</name>
</gene>
<evidence type="ECO:0000313" key="2">
    <source>
        <dbReference type="Proteomes" id="UP000653644"/>
    </source>
</evidence>
<keyword evidence="2" id="KW-1185">Reference proteome</keyword>
<accession>A0ABQ3DDN1</accession>
<dbReference type="EMBL" id="BMVN01000104">
    <property type="protein sequence ID" value="GHA75351.1"/>
    <property type="molecule type" value="Genomic_DNA"/>
</dbReference>
<protein>
    <submittedName>
        <fullName evidence="1">Uncharacterized protein</fullName>
    </submittedName>
</protein>
<proteinExistence type="predicted"/>
<comment type="caution">
    <text evidence="1">The sequence shown here is derived from an EMBL/GenBank/DDBJ whole genome shotgun (WGS) entry which is preliminary data.</text>
</comment>
<reference evidence="2" key="1">
    <citation type="journal article" date="2019" name="Int. J. Syst. Evol. Microbiol.">
        <title>The Global Catalogue of Microorganisms (GCM) 10K type strain sequencing project: providing services to taxonomists for standard genome sequencing and annotation.</title>
        <authorList>
            <consortium name="The Broad Institute Genomics Platform"/>
            <consortium name="The Broad Institute Genome Sequencing Center for Infectious Disease"/>
            <person name="Wu L."/>
            <person name="Ma J."/>
        </authorList>
    </citation>
    <scope>NUCLEOTIDE SEQUENCE [LARGE SCALE GENOMIC DNA]</scope>
    <source>
        <strain evidence="2">JCM 4733</strain>
    </source>
</reference>
<organism evidence="1 2">
    <name type="scientific">Streptomyces canarius</name>
    <dbReference type="NCBI Taxonomy" id="285453"/>
    <lineage>
        <taxon>Bacteria</taxon>
        <taxon>Bacillati</taxon>
        <taxon>Actinomycetota</taxon>
        <taxon>Actinomycetes</taxon>
        <taxon>Kitasatosporales</taxon>
        <taxon>Streptomycetaceae</taxon>
        <taxon>Streptomyces</taxon>
    </lineage>
</organism>
<evidence type="ECO:0000313" key="1">
    <source>
        <dbReference type="EMBL" id="GHA75351.1"/>
    </source>
</evidence>
<dbReference type="Proteomes" id="UP000653644">
    <property type="component" value="Unassembled WGS sequence"/>
</dbReference>
<name>A0ABQ3DDN1_9ACTN</name>
<sequence>MTETTDHPTPRAAAFALITTAALDDAARNDPAADSPPPANWEIYDCLTSVLETWHGDGTLKENSLSLTEHLAVELCAYLFQRFGRDRDKFGRWLCDFGDQVARTQQHAHPAGPTAIEILSAVADTPRPDGTAGAEREWLTRLVVPYLG</sequence>